<name>H5TVJ7_9ACTN</name>
<feature type="domain" description="Methyltransferase" evidence="1">
    <location>
        <begin position="20"/>
        <end position="119"/>
    </location>
</feature>
<proteinExistence type="predicted"/>
<dbReference type="InterPro" id="IPR041698">
    <property type="entry name" value="Methyltransf_25"/>
</dbReference>
<dbReference type="Gene3D" id="3.40.50.150">
    <property type="entry name" value="Vaccinia Virus protein VP39"/>
    <property type="match status" value="1"/>
</dbReference>
<dbReference type="eggNOG" id="COG2226">
    <property type="taxonomic scope" value="Bacteria"/>
</dbReference>
<dbReference type="Pfam" id="PF13649">
    <property type="entry name" value="Methyltransf_25"/>
    <property type="match status" value="1"/>
</dbReference>
<dbReference type="EMBL" id="BAFC01000009">
    <property type="protein sequence ID" value="GAB37505.1"/>
    <property type="molecule type" value="Genomic_DNA"/>
</dbReference>
<dbReference type="GO" id="GO:0032259">
    <property type="term" value="P:methylation"/>
    <property type="evidence" value="ECO:0007669"/>
    <property type="project" value="UniProtKB-KW"/>
</dbReference>
<dbReference type="SUPFAM" id="SSF53335">
    <property type="entry name" value="S-adenosyl-L-methionine-dependent methyltransferases"/>
    <property type="match status" value="1"/>
</dbReference>
<comment type="caution">
    <text evidence="2">The sequence shown here is derived from an EMBL/GenBank/DDBJ whole genome shotgun (WGS) entry which is preliminary data.</text>
</comment>
<keyword evidence="2" id="KW-0489">Methyltransferase</keyword>
<dbReference type="GO" id="GO:0008168">
    <property type="term" value="F:methyltransferase activity"/>
    <property type="evidence" value="ECO:0007669"/>
    <property type="project" value="UniProtKB-KW"/>
</dbReference>
<dbReference type="RefSeq" id="WP_005202214.1">
    <property type="nucleotide sequence ID" value="NZ_BAFC01000009.1"/>
</dbReference>
<keyword evidence="2" id="KW-0808">Transferase</keyword>
<dbReference type="PANTHER" id="PTHR43591">
    <property type="entry name" value="METHYLTRANSFERASE"/>
    <property type="match status" value="1"/>
</dbReference>
<dbReference type="AlphaFoldDB" id="H5TVJ7"/>
<dbReference type="PANTHER" id="PTHR43591:SF24">
    <property type="entry name" value="2-METHOXY-6-POLYPRENYL-1,4-BENZOQUINOL METHYLASE, MITOCHONDRIAL"/>
    <property type="match status" value="1"/>
</dbReference>
<evidence type="ECO:0000313" key="2">
    <source>
        <dbReference type="EMBL" id="GAB37505.1"/>
    </source>
</evidence>
<dbReference type="InterPro" id="IPR029063">
    <property type="entry name" value="SAM-dependent_MTases_sf"/>
</dbReference>
<reference evidence="2 3" key="1">
    <citation type="submission" date="2012-02" db="EMBL/GenBank/DDBJ databases">
        <title>Whole genome shotgun sequence of Gordonia sputi NBRC 100414.</title>
        <authorList>
            <person name="Yoshida I."/>
            <person name="Hosoyama A."/>
            <person name="Tsuchikane K."/>
            <person name="Katsumata H."/>
            <person name="Yamazaki S."/>
            <person name="Fujita N."/>
        </authorList>
    </citation>
    <scope>NUCLEOTIDE SEQUENCE [LARGE SCALE GENOMIC DNA]</scope>
    <source>
        <strain evidence="2 3">NBRC 100414</strain>
    </source>
</reference>
<sequence length="250" mass="26341">MGPAGQALVDELDIRPGERILDICSGTGASALPAARATGSAGTVVAVDFASELLDIAAANAADEGLEIDCVVADVTALKAGTSPCVTPFDVVACSFGIFFLPDMDDAVRNVLSLLRPGGRMGASIWHADSLREFSEIYRASVAEVAGETSHQGPRSGSRMPISHIDTEESVSQWFTTLGAQKVDTSVYRLRIECTPDFAWKLVVGTGMRGALTPLDDEQIAQVRQVFLERLASEGPAEVNCDTLIAVATV</sequence>
<accession>H5TVJ7</accession>
<organism evidence="2 3">
    <name type="scientific">Gordonia sputi NBRC 100414</name>
    <dbReference type="NCBI Taxonomy" id="1089453"/>
    <lineage>
        <taxon>Bacteria</taxon>
        <taxon>Bacillati</taxon>
        <taxon>Actinomycetota</taxon>
        <taxon>Actinomycetes</taxon>
        <taxon>Mycobacteriales</taxon>
        <taxon>Gordoniaceae</taxon>
        <taxon>Gordonia</taxon>
    </lineage>
</organism>
<dbReference type="Proteomes" id="UP000005845">
    <property type="component" value="Unassembled WGS sequence"/>
</dbReference>
<dbReference type="CDD" id="cd02440">
    <property type="entry name" value="AdoMet_MTases"/>
    <property type="match status" value="1"/>
</dbReference>
<keyword evidence="3" id="KW-1185">Reference proteome</keyword>
<protein>
    <submittedName>
        <fullName evidence="2">Putative methyltransferase</fullName>
    </submittedName>
</protein>
<gene>
    <name evidence="2" type="ORF">GOSPT_009_00070</name>
</gene>
<evidence type="ECO:0000313" key="3">
    <source>
        <dbReference type="Proteomes" id="UP000005845"/>
    </source>
</evidence>
<evidence type="ECO:0000259" key="1">
    <source>
        <dbReference type="Pfam" id="PF13649"/>
    </source>
</evidence>